<dbReference type="Gene3D" id="2.170.130.10">
    <property type="entry name" value="TonB-dependent receptor, plug domain"/>
    <property type="match status" value="1"/>
</dbReference>
<evidence type="ECO:0000259" key="13">
    <source>
        <dbReference type="Pfam" id="PF07715"/>
    </source>
</evidence>
<dbReference type="CDD" id="cd01347">
    <property type="entry name" value="ligand_gated_channel"/>
    <property type="match status" value="1"/>
</dbReference>
<feature type="domain" description="TonB-dependent receptor plug" evidence="13">
    <location>
        <begin position="51"/>
        <end position="145"/>
    </location>
</feature>
<evidence type="ECO:0000256" key="2">
    <source>
        <dbReference type="ARBA" id="ARBA00009810"/>
    </source>
</evidence>
<evidence type="ECO:0000313" key="15">
    <source>
        <dbReference type="Proteomes" id="UP000242847"/>
    </source>
</evidence>
<evidence type="ECO:0000256" key="6">
    <source>
        <dbReference type="ARBA" id="ARBA00023077"/>
    </source>
</evidence>
<keyword evidence="4 9" id="KW-1134">Transmembrane beta strand</keyword>
<dbReference type="Pfam" id="PF07715">
    <property type="entry name" value="Plug"/>
    <property type="match status" value="1"/>
</dbReference>
<feature type="signal peptide" evidence="11">
    <location>
        <begin position="1"/>
        <end position="30"/>
    </location>
</feature>
<keyword evidence="15" id="KW-1185">Reference proteome</keyword>
<name>A0A1S8DBG0_9GAMM</name>
<dbReference type="Pfam" id="PF00593">
    <property type="entry name" value="TonB_dep_Rec_b-barrel"/>
    <property type="match status" value="1"/>
</dbReference>
<dbReference type="STRING" id="254161.SAMN05216256_10598"/>
<dbReference type="GO" id="GO:0015344">
    <property type="term" value="F:siderophore uptake transmembrane transporter activity"/>
    <property type="evidence" value="ECO:0007669"/>
    <property type="project" value="TreeGrafter"/>
</dbReference>
<gene>
    <name evidence="14" type="ORF">BXT89_16125</name>
</gene>
<keyword evidence="14" id="KW-0675">Receptor</keyword>
<comment type="caution">
    <text evidence="14">The sequence shown here is derived from an EMBL/GenBank/DDBJ whole genome shotgun (WGS) entry which is preliminary data.</text>
</comment>
<dbReference type="GO" id="GO:0009279">
    <property type="term" value="C:cell outer membrane"/>
    <property type="evidence" value="ECO:0007669"/>
    <property type="project" value="UniProtKB-SubCell"/>
</dbReference>
<dbReference type="InterPro" id="IPR036942">
    <property type="entry name" value="Beta-barrel_TonB_sf"/>
</dbReference>
<feature type="chain" id="PRO_5010534443" evidence="11">
    <location>
        <begin position="31"/>
        <end position="654"/>
    </location>
</feature>
<dbReference type="InterPro" id="IPR037066">
    <property type="entry name" value="Plug_dom_sf"/>
</dbReference>
<evidence type="ECO:0000256" key="1">
    <source>
        <dbReference type="ARBA" id="ARBA00004571"/>
    </source>
</evidence>
<evidence type="ECO:0000256" key="5">
    <source>
        <dbReference type="ARBA" id="ARBA00022692"/>
    </source>
</evidence>
<accession>A0A1S8DBG0</accession>
<reference evidence="14 15" key="1">
    <citation type="submission" date="2017-01" db="EMBL/GenBank/DDBJ databases">
        <title>Draft genome sequence of Pseudomonas pachastrellae type strain CCUG 46540T from a deep sea.</title>
        <authorList>
            <person name="Gomila M."/>
            <person name="Mulet M."/>
            <person name="Lalucat J."/>
            <person name="Garcia-Valdes E."/>
        </authorList>
    </citation>
    <scope>NUCLEOTIDE SEQUENCE [LARGE SCALE GENOMIC DNA]</scope>
    <source>
        <strain evidence="14 15">CCUG 46540</strain>
    </source>
</reference>
<keyword evidence="5 9" id="KW-0812">Transmembrane</keyword>
<evidence type="ECO:0000259" key="12">
    <source>
        <dbReference type="Pfam" id="PF00593"/>
    </source>
</evidence>
<protein>
    <submittedName>
        <fullName evidence="14">TonB-dependent receptor</fullName>
    </submittedName>
</protein>
<comment type="subcellular location">
    <subcellularLocation>
        <location evidence="1 9">Cell outer membrane</location>
        <topology evidence="1 9">Multi-pass membrane protein</topology>
    </subcellularLocation>
</comment>
<keyword evidence="3 9" id="KW-0813">Transport</keyword>
<evidence type="ECO:0000256" key="8">
    <source>
        <dbReference type="ARBA" id="ARBA00023237"/>
    </source>
</evidence>
<dbReference type="EMBL" id="MUBC01000047">
    <property type="protein sequence ID" value="ONM42775.1"/>
    <property type="molecule type" value="Genomic_DNA"/>
</dbReference>
<feature type="domain" description="TonB-dependent receptor-like beta-barrel" evidence="12">
    <location>
        <begin position="242"/>
        <end position="613"/>
    </location>
</feature>
<keyword evidence="8 9" id="KW-0998">Cell outer membrane</keyword>
<dbReference type="PANTHER" id="PTHR30069:SF41">
    <property type="entry name" value="HEME_HEMOPEXIN UTILIZATION PROTEIN C"/>
    <property type="match status" value="1"/>
</dbReference>
<dbReference type="Gene3D" id="2.40.170.20">
    <property type="entry name" value="TonB-dependent receptor, beta-barrel domain"/>
    <property type="match status" value="1"/>
</dbReference>
<evidence type="ECO:0000313" key="14">
    <source>
        <dbReference type="EMBL" id="ONM42775.1"/>
    </source>
</evidence>
<dbReference type="PROSITE" id="PS52016">
    <property type="entry name" value="TONB_DEPENDENT_REC_3"/>
    <property type="match status" value="1"/>
</dbReference>
<dbReference type="OrthoDB" id="9760494at2"/>
<keyword evidence="6 10" id="KW-0798">TonB box</keyword>
<evidence type="ECO:0000256" key="4">
    <source>
        <dbReference type="ARBA" id="ARBA00022452"/>
    </source>
</evidence>
<dbReference type="PANTHER" id="PTHR30069">
    <property type="entry name" value="TONB-DEPENDENT OUTER MEMBRANE RECEPTOR"/>
    <property type="match status" value="1"/>
</dbReference>
<dbReference type="InterPro" id="IPR012910">
    <property type="entry name" value="Plug_dom"/>
</dbReference>
<dbReference type="Proteomes" id="UP000242847">
    <property type="component" value="Unassembled WGS sequence"/>
</dbReference>
<evidence type="ECO:0000256" key="11">
    <source>
        <dbReference type="SAM" id="SignalP"/>
    </source>
</evidence>
<dbReference type="RefSeq" id="WP_083728707.1">
    <property type="nucleotide sequence ID" value="NZ_FOUD01000005.1"/>
</dbReference>
<dbReference type="GO" id="GO:0044718">
    <property type="term" value="P:siderophore transmembrane transport"/>
    <property type="evidence" value="ECO:0007669"/>
    <property type="project" value="TreeGrafter"/>
</dbReference>
<dbReference type="SUPFAM" id="SSF56935">
    <property type="entry name" value="Porins"/>
    <property type="match status" value="1"/>
</dbReference>
<keyword evidence="7 9" id="KW-0472">Membrane</keyword>
<evidence type="ECO:0000256" key="7">
    <source>
        <dbReference type="ARBA" id="ARBA00023136"/>
    </source>
</evidence>
<organism evidence="14 15">
    <name type="scientific">Halopseudomonas pachastrellae</name>
    <dbReference type="NCBI Taxonomy" id="254161"/>
    <lineage>
        <taxon>Bacteria</taxon>
        <taxon>Pseudomonadati</taxon>
        <taxon>Pseudomonadota</taxon>
        <taxon>Gammaproteobacteria</taxon>
        <taxon>Pseudomonadales</taxon>
        <taxon>Pseudomonadaceae</taxon>
        <taxon>Halopseudomonas</taxon>
    </lineage>
</organism>
<evidence type="ECO:0000256" key="9">
    <source>
        <dbReference type="PROSITE-ProRule" id="PRU01360"/>
    </source>
</evidence>
<dbReference type="InterPro" id="IPR039426">
    <property type="entry name" value="TonB-dep_rcpt-like"/>
</dbReference>
<sequence length="654" mass="72349">MHRYPTAGRAGLPFRLCTLALALAAASAQAEEPAELPTLDVTGQHIQEAEVTNETLEHFQATDLEDVFASEPEVSVGGGHSVAQKLYLRGVEDTMVNISIDGAQQVGQTFHHTGRINVEPELLKAVDVKAGTPDALAGPGALGGAIRFETKDPEDLLRPGESAGALLKTTYFSNAEGFKGNGTLFGRLNDAWSGMLMATYQDLDDFEDGNGDTVAATGARQSLGFGKVVGHLTDTQTVRLSYERREDAGLRNQRPQWQASSWNPSYPLENVRETWNVGYELAPSDNPLLHLEVSAYHTENQLEQNVIGRWGIYGAQTQSWGGDVRNTSRLGGHELTYGVDYRRDSLTAGPGSNPDANEQQGKVYGVFVQDYWSLGERWLLGLGGRYDRYQLDGNLGERFRESGFSPNASLRFQATDSLGLWVSHARAFRGPQIRDGFKVDIAPLDPNLKPEKARSNEIGFDYVSGGWLLSGKYYRSTIQDAIGDPEPRPRIYENAGDLESRGYLLETAYHWSQLRVGMSYHHNDTDLNDGYDLNIWQHNGLGTTIGDTWTLSADYRFSESLEMGWQGRFVEQVSVDTLVGEIDKAGYGVQDVYANWMVLDDERLTLSLTVKNLFDKQYLDHASNGDFEAIPGYEGVIGAYEPGREIRLGMAMRF</sequence>
<dbReference type="InterPro" id="IPR000531">
    <property type="entry name" value="Beta-barrel_TonB"/>
</dbReference>
<dbReference type="AlphaFoldDB" id="A0A1S8DBG0"/>
<proteinExistence type="inferred from homology"/>
<comment type="similarity">
    <text evidence="2 9 10">Belongs to the TonB-dependent receptor family.</text>
</comment>
<keyword evidence="11" id="KW-0732">Signal</keyword>
<evidence type="ECO:0000256" key="3">
    <source>
        <dbReference type="ARBA" id="ARBA00022448"/>
    </source>
</evidence>
<evidence type="ECO:0000256" key="10">
    <source>
        <dbReference type="RuleBase" id="RU003357"/>
    </source>
</evidence>